<evidence type="ECO:0000259" key="2">
    <source>
        <dbReference type="Pfam" id="PF00857"/>
    </source>
</evidence>
<accession>A0A832T1V2</accession>
<name>A0A832T1V2_9EURY</name>
<dbReference type="InterPro" id="IPR050272">
    <property type="entry name" value="Isochorismatase-like_hydrls"/>
</dbReference>
<dbReference type="GO" id="GO:0008908">
    <property type="term" value="F:isochorismatase activity"/>
    <property type="evidence" value="ECO:0007669"/>
    <property type="project" value="InterPro"/>
</dbReference>
<reference evidence="3" key="1">
    <citation type="journal article" date="2020" name="bioRxiv">
        <title>A rank-normalized archaeal taxonomy based on genome phylogeny resolves widespread incomplete and uneven classifications.</title>
        <authorList>
            <person name="Rinke C."/>
            <person name="Chuvochina M."/>
            <person name="Mussig A.J."/>
            <person name="Chaumeil P.-A."/>
            <person name="Waite D.W."/>
            <person name="Whitman W.B."/>
            <person name="Parks D.H."/>
            <person name="Hugenholtz P."/>
        </authorList>
    </citation>
    <scope>NUCLEOTIDE SEQUENCE</scope>
    <source>
        <strain evidence="3">UBA8853</strain>
    </source>
</reference>
<gene>
    <name evidence="3" type="ORF">HA336_03785</name>
</gene>
<dbReference type="InterPro" id="IPR036380">
    <property type="entry name" value="Isochorismatase-like_sf"/>
</dbReference>
<dbReference type="PANTHER" id="PTHR43540">
    <property type="entry name" value="PEROXYUREIDOACRYLATE/UREIDOACRYLATE AMIDOHYDROLASE-RELATED"/>
    <property type="match status" value="1"/>
</dbReference>
<comment type="caution">
    <text evidence="3">The sequence shown here is derived from an EMBL/GenBank/DDBJ whole genome shotgun (WGS) entry which is preliminary data.</text>
</comment>
<evidence type="ECO:0000256" key="1">
    <source>
        <dbReference type="ARBA" id="ARBA00022801"/>
    </source>
</evidence>
<keyword evidence="1 3" id="KW-0378">Hydrolase</keyword>
<dbReference type="PRINTS" id="PR01398">
    <property type="entry name" value="ISCHRISMTASE"/>
</dbReference>
<dbReference type="Proteomes" id="UP000619545">
    <property type="component" value="Unassembled WGS sequence"/>
</dbReference>
<dbReference type="InterPro" id="IPR000868">
    <property type="entry name" value="Isochorismatase-like_dom"/>
</dbReference>
<dbReference type="AlphaFoldDB" id="A0A832T1V2"/>
<organism evidence="3 4">
    <name type="scientific">Methanopyrus kandleri</name>
    <dbReference type="NCBI Taxonomy" id="2320"/>
    <lineage>
        <taxon>Archaea</taxon>
        <taxon>Methanobacteriati</taxon>
        <taxon>Methanobacteriota</taxon>
        <taxon>Methanomada group</taxon>
        <taxon>Methanopyri</taxon>
        <taxon>Methanopyrales</taxon>
        <taxon>Methanopyraceae</taxon>
        <taxon>Methanopyrus</taxon>
    </lineage>
</organism>
<dbReference type="CDD" id="cd00431">
    <property type="entry name" value="cysteine_hydrolases"/>
    <property type="match status" value="1"/>
</dbReference>
<feature type="domain" description="Isochorismatase-like" evidence="2">
    <location>
        <begin position="5"/>
        <end position="175"/>
    </location>
</feature>
<proteinExistence type="predicted"/>
<sequence>MKLRALLIVDMIRDFVEEGAPLEVPKARRLVPRIARLADEFRERGDLVVHVWDEHYPDDPEFKVWGEHAVAGTEGAEPVEELKPEDGDLVVRKRKYSGFYGTSLDYDLRSRNVKEIYLTGVCTDICVLFTCADALMRGYRVYVVRDCVASLEEESHRFALKHMEKLGAEVVDSEEILGD</sequence>
<dbReference type="Pfam" id="PF00857">
    <property type="entry name" value="Isochorismatase"/>
    <property type="match status" value="1"/>
</dbReference>
<dbReference type="InterPro" id="IPR016291">
    <property type="entry name" value="Isochorismatase"/>
</dbReference>
<dbReference type="SUPFAM" id="SSF52499">
    <property type="entry name" value="Isochorismatase-like hydrolases"/>
    <property type="match status" value="1"/>
</dbReference>
<protein>
    <submittedName>
        <fullName evidence="3">Cysteine hydrolase</fullName>
    </submittedName>
</protein>
<dbReference type="PANTHER" id="PTHR43540:SF6">
    <property type="entry name" value="ISOCHORISMATASE-LIKE DOMAIN-CONTAINING PROTEIN"/>
    <property type="match status" value="1"/>
</dbReference>
<evidence type="ECO:0000313" key="3">
    <source>
        <dbReference type="EMBL" id="HII70335.1"/>
    </source>
</evidence>
<dbReference type="Gene3D" id="3.40.50.850">
    <property type="entry name" value="Isochorismatase-like"/>
    <property type="match status" value="1"/>
</dbReference>
<evidence type="ECO:0000313" key="4">
    <source>
        <dbReference type="Proteomes" id="UP000619545"/>
    </source>
</evidence>
<dbReference type="EMBL" id="DUJS01000004">
    <property type="protein sequence ID" value="HII70335.1"/>
    <property type="molecule type" value="Genomic_DNA"/>
</dbReference>